<organism evidence="3 4">
    <name type="scientific">Dendrothele bispora (strain CBS 962.96)</name>
    <dbReference type="NCBI Taxonomy" id="1314807"/>
    <lineage>
        <taxon>Eukaryota</taxon>
        <taxon>Fungi</taxon>
        <taxon>Dikarya</taxon>
        <taxon>Basidiomycota</taxon>
        <taxon>Agaricomycotina</taxon>
        <taxon>Agaricomycetes</taxon>
        <taxon>Agaricomycetidae</taxon>
        <taxon>Agaricales</taxon>
        <taxon>Agaricales incertae sedis</taxon>
        <taxon>Dendrothele</taxon>
    </lineage>
</organism>
<accession>A0A4S8KM62</accession>
<keyword evidence="2" id="KW-0472">Membrane</keyword>
<dbReference type="AlphaFoldDB" id="A0A4S8KM62"/>
<feature type="transmembrane region" description="Helical" evidence="2">
    <location>
        <begin position="20"/>
        <end position="39"/>
    </location>
</feature>
<dbReference type="Proteomes" id="UP000297245">
    <property type="component" value="Unassembled WGS sequence"/>
</dbReference>
<feature type="compositionally biased region" description="Polar residues" evidence="1">
    <location>
        <begin position="201"/>
        <end position="215"/>
    </location>
</feature>
<keyword evidence="2" id="KW-1133">Transmembrane helix</keyword>
<proteinExistence type="predicted"/>
<dbReference type="EMBL" id="ML181006">
    <property type="protein sequence ID" value="THU76298.1"/>
    <property type="molecule type" value="Genomic_DNA"/>
</dbReference>
<evidence type="ECO:0000313" key="4">
    <source>
        <dbReference type="Proteomes" id="UP000297245"/>
    </source>
</evidence>
<sequence>MEVTSFISLLSSLLNAFSNVTAIVASLVIILIVALYFLISSYYPCLNANKLDHIMHDLKKTVEDCRTNEVHLSLREDDTEAYIKRNTRPSKSKQADVTCQGGDLNKGPFFVTYPDSPQAYDDWIATTASNPNVTSFSTEEIWSLLRDASAKELRVIADQLENAFNHLKDHPRNSSHQGFTDNRIGVGLKIRIDTISTLYKNNNTMDYNDSQNSSPELKKRTGDGNLECQ</sequence>
<protein>
    <submittedName>
        <fullName evidence="3">Uncharacterized protein</fullName>
    </submittedName>
</protein>
<evidence type="ECO:0000256" key="1">
    <source>
        <dbReference type="SAM" id="MobiDB-lite"/>
    </source>
</evidence>
<dbReference type="OrthoDB" id="4250793at2759"/>
<gene>
    <name evidence="3" type="ORF">K435DRAFT_879410</name>
</gene>
<keyword evidence="4" id="KW-1185">Reference proteome</keyword>
<evidence type="ECO:0000256" key="2">
    <source>
        <dbReference type="SAM" id="Phobius"/>
    </source>
</evidence>
<name>A0A4S8KM62_DENBC</name>
<evidence type="ECO:0000313" key="3">
    <source>
        <dbReference type="EMBL" id="THU76298.1"/>
    </source>
</evidence>
<reference evidence="3 4" key="1">
    <citation type="journal article" date="2019" name="Nat. Ecol. Evol.">
        <title>Megaphylogeny resolves global patterns of mushroom evolution.</title>
        <authorList>
            <person name="Varga T."/>
            <person name="Krizsan K."/>
            <person name="Foldi C."/>
            <person name="Dima B."/>
            <person name="Sanchez-Garcia M."/>
            <person name="Sanchez-Ramirez S."/>
            <person name="Szollosi G.J."/>
            <person name="Szarkandi J.G."/>
            <person name="Papp V."/>
            <person name="Albert L."/>
            <person name="Andreopoulos W."/>
            <person name="Angelini C."/>
            <person name="Antonin V."/>
            <person name="Barry K.W."/>
            <person name="Bougher N.L."/>
            <person name="Buchanan P."/>
            <person name="Buyck B."/>
            <person name="Bense V."/>
            <person name="Catcheside P."/>
            <person name="Chovatia M."/>
            <person name="Cooper J."/>
            <person name="Damon W."/>
            <person name="Desjardin D."/>
            <person name="Finy P."/>
            <person name="Geml J."/>
            <person name="Haridas S."/>
            <person name="Hughes K."/>
            <person name="Justo A."/>
            <person name="Karasinski D."/>
            <person name="Kautmanova I."/>
            <person name="Kiss B."/>
            <person name="Kocsube S."/>
            <person name="Kotiranta H."/>
            <person name="LaButti K.M."/>
            <person name="Lechner B.E."/>
            <person name="Liimatainen K."/>
            <person name="Lipzen A."/>
            <person name="Lukacs Z."/>
            <person name="Mihaltcheva S."/>
            <person name="Morgado L.N."/>
            <person name="Niskanen T."/>
            <person name="Noordeloos M.E."/>
            <person name="Ohm R.A."/>
            <person name="Ortiz-Santana B."/>
            <person name="Ovrebo C."/>
            <person name="Racz N."/>
            <person name="Riley R."/>
            <person name="Savchenko A."/>
            <person name="Shiryaev A."/>
            <person name="Soop K."/>
            <person name="Spirin V."/>
            <person name="Szebenyi C."/>
            <person name="Tomsovsky M."/>
            <person name="Tulloss R.E."/>
            <person name="Uehling J."/>
            <person name="Grigoriev I.V."/>
            <person name="Vagvolgyi C."/>
            <person name="Papp T."/>
            <person name="Martin F.M."/>
            <person name="Miettinen O."/>
            <person name="Hibbett D.S."/>
            <person name="Nagy L.G."/>
        </authorList>
    </citation>
    <scope>NUCLEOTIDE SEQUENCE [LARGE SCALE GENOMIC DNA]</scope>
    <source>
        <strain evidence="3 4">CBS 962.96</strain>
    </source>
</reference>
<feature type="region of interest" description="Disordered" evidence="1">
    <location>
        <begin position="201"/>
        <end position="229"/>
    </location>
</feature>
<keyword evidence="2" id="KW-0812">Transmembrane</keyword>